<name>A0A2Z5JMR8_STRAR</name>
<reference evidence="1 2" key="1">
    <citation type="journal article" date="2018" name="Front. Microbiol.">
        <title>Genome Sequencing of Streptomyces atratus SCSIOZH16 and Activation Production of Nocardamine via Metabolic Engineering.</title>
        <authorList>
            <person name="Li Y."/>
            <person name="Zhang C."/>
            <person name="Liu C."/>
            <person name="Ju J."/>
            <person name="Ma J."/>
        </authorList>
    </citation>
    <scope>NUCLEOTIDE SEQUENCE [LARGE SCALE GENOMIC DNA]</scope>
    <source>
        <strain evidence="1 2">SCSIO_ZH16</strain>
    </source>
</reference>
<proteinExistence type="predicted"/>
<protein>
    <recommendedName>
        <fullName evidence="3">WXG100 family type VII secretion target</fullName>
    </recommendedName>
</protein>
<accession>A0A2Z5JMR8</accession>
<dbReference type="EMBL" id="CP027306">
    <property type="protein sequence ID" value="AXE80675.1"/>
    <property type="molecule type" value="Genomic_DNA"/>
</dbReference>
<gene>
    <name evidence="1" type="ORF">C5746_31060</name>
</gene>
<dbReference type="Proteomes" id="UP000252698">
    <property type="component" value="Chromosome"/>
</dbReference>
<organism evidence="1 2">
    <name type="scientific">Streptomyces atratus</name>
    <dbReference type="NCBI Taxonomy" id="1893"/>
    <lineage>
        <taxon>Bacteria</taxon>
        <taxon>Bacillati</taxon>
        <taxon>Actinomycetota</taxon>
        <taxon>Actinomycetes</taxon>
        <taxon>Kitasatosporales</taxon>
        <taxon>Streptomycetaceae</taxon>
        <taxon>Streptomyces</taxon>
    </lineage>
</organism>
<evidence type="ECO:0000313" key="2">
    <source>
        <dbReference type="Proteomes" id="UP000252698"/>
    </source>
</evidence>
<evidence type="ECO:0000313" key="1">
    <source>
        <dbReference type="EMBL" id="AXE80675.1"/>
    </source>
</evidence>
<dbReference type="AlphaFoldDB" id="A0A2Z5JMR8"/>
<evidence type="ECO:0008006" key="3">
    <source>
        <dbReference type="Google" id="ProtNLM"/>
    </source>
</evidence>
<dbReference type="GeneID" id="95522837"/>
<dbReference type="RefSeq" id="WP_114247095.1">
    <property type="nucleotide sequence ID" value="NZ_BMRN01000004.1"/>
</dbReference>
<sequence>MSDVSGFNVNSADGLSNDETAMLETLKTLDQHLRDMDEAGRKVRTIQGQVRSAYQAVSSETHAAGIDEWLRSHSRVMERTQFFREGTAMANRLLTDAEHEANSYAAGIAGTINPG</sequence>
<dbReference type="KEGG" id="sata:C5746_31060"/>